<dbReference type="Pfam" id="PF22803">
    <property type="entry name" value="GBD_Y3"/>
    <property type="match status" value="1"/>
</dbReference>
<evidence type="ECO:0000313" key="3">
    <source>
        <dbReference type="EMBL" id="KAJ7015965.1"/>
    </source>
</evidence>
<feature type="domain" description="Glycan binding protein Y3-like" evidence="2">
    <location>
        <begin position="38"/>
        <end position="129"/>
    </location>
</feature>
<feature type="chain" id="PRO_5042165584" description="Glycan binding protein Y3-like domain-containing protein" evidence="1">
    <location>
        <begin position="24"/>
        <end position="135"/>
    </location>
</feature>
<feature type="signal peptide" evidence="1">
    <location>
        <begin position="1"/>
        <end position="23"/>
    </location>
</feature>
<dbReference type="Proteomes" id="UP001218188">
    <property type="component" value="Unassembled WGS sequence"/>
</dbReference>
<evidence type="ECO:0000313" key="4">
    <source>
        <dbReference type="Proteomes" id="UP001218188"/>
    </source>
</evidence>
<evidence type="ECO:0000259" key="2">
    <source>
        <dbReference type="Pfam" id="PF22803"/>
    </source>
</evidence>
<name>A0AAD6WKW2_9AGAR</name>
<dbReference type="EMBL" id="JARJCM010000684">
    <property type="protein sequence ID" value="KAJ7015965.1"/>
    <property type="molecule type" value="Genomic_DNA"/>
</dbReference>
<protein>
    <recommendedName>
        <fullName evidence="2">Glycan binding protein Y3-like domain-containing protein</fullName>
    </recommendedName>
</protein>
<proteinExistence type="predicted"/>
<dbReference type="AlphaFoldDB" id="A0AAD6WKW2"/>
<gene>
    <name evidence="3" type="ORF">C8F04DRAFT_1283552</name>
</gene>
<evidence type="ECO:0000256" key="1">
    <source>
        <dbReference type="SAM" id="SignalP"/>
    </source>
</evidence>
<sequence>MLFTSRTLLSLVSLAVFATPGLGQQLQLNCTAGAAAFNCASFVPSFCSSMGNITTINGNSTYSGCFAGPGPNQSCVLTALSTISSPFAVNVTNCASALNAVSAVCPMGGVGMFTAAIFKFAIDPNNGACAIPIGN</sequence>
<keyword evidence="4" id="KW-1185">Reference proteome</keyword>
<accession>A0AAD6WKW2</accession>
<organism evidence="3 4">
    <name type="scientific">Mycena alexandri</name>
    <dbReference type="NCBI Taxonomy" id="1745969"/>
    <lineage>
        <taxon>Eukaryota</taxon>
        <taxon>Fungi</taxon>
        <taxon>Dikarya</taxon>
        <taxon>Basidiomycota</taxon>
        <taxon>Agaricomycotina</taxon>
        <taxon>Agaricomycetes</taxon>
        <taxon>Agaricomycetidae</taxon>
        <taxon>Agaricales</taxon>
        <taxon>Marasmiineae</taxon>
        <taxon>Mycenaceae</taxon>
        <taxon>Mycena</taxon>
    </lineage>
</organism>
<keyword evidence="1" id="KW-0732">Signal</keyword>
<reference evidence="3" key="1">
    <citation type="submission" date="2023-03" db="EMBL/GenBank/DDBJ databases">
        <title>Massive genome expansion in bonnet fungi (Mycena s.s.) driven by repeated elements and novel gene families across ecological guilds.</title>
        <authorList>
            <consortium name="Lawrence Berkeley National Laboratory"/>
            <person name="Harder C.B."/>
            <person name="Miyauchi S."/>
            <person name="Viragh M."/>
            <person name="Kuo A."/>
            <person name="Thoen E."/>
            <person name="Andreopoulos B."/>
            <person name="Lu D."/>
            <person name="Skrede I."/>
            <person name="Drula E."/>
            <person name="Henrissat B."/>
            <person name="Morin E."/>
            <person name="Kohler A."/>
            <person name="Barry K."/>
            <person name="LaButti K."/>
            <person name="Morin E."/>
            <person name="Salamov A."/>
            <person name="Lipzen A."/>
            <person name="Mereny Z."/>
            <person name="Hegedus B."/>
            <person name="Baldrian P."/>
            <person name="Stursova M."/>
            <person name="Weitz H."/>
            <person name="Taylor A."/>
            <person name="Grigoriev I.V."/>
            <person name="Nagy L.G."/>
            <person name="Martin F."/>
            <person name="Kauserud H."/>
        </authorList>
    </citation>
    <scope>NUCLEOTIDE SEQUENCE</scope>
    <source>
        <strain evidence="3">CBHHK200</strain>
    </source>
</reference>
<comment type="caution">
    <text evidence="3">The sequence shown here is derived from an EMBL/GenBank/DDBJ whole genome shotgun (WGS) entry which is preliminary data.</text>
</comment>
<dbReference type="InterPro" id="IPR054443">
    <property type="entry name" value="Y3-like_dom"/>
</dbReference>